<organism evidence="1">
    <name type="scientific">Spironucleus salmonicida</name>
    <dbReference type="NCBI Taxonomy" id="348837"/>
    <lineage>
        <taxon>Eukaryota</taxon>
        <taxon>Metamonada</taxon>
        <taxon>Diplomonadida</taxon>
        <taxon>Hexamitidae</taxon>
        <taxon>Hexamitinae</taxon>
        <taxon>Spironucleus</taxon>
    </lineage>
</organism>
<protein>
    <submittedName>
        <fullName evidence="1">Uncharacterized protein</fullName>
    </submittedName>
</protein>
<name>V6LSH0_9EUKA</name>
<gene>
    <name evidence="1" type="ORF">SS50377_12679</name>
</gene>
<reference evidence="1" key="1">
    <citation type="journal article" date="2014" name="PLoS Genet.">
        <title>The Genome of Spironucleus salmonicida Highlights a Fish Pathogen Adapted to Fluctuating Environments.</title>
        <authorList>
            <person name="Xu F."/>
            <person name="Jerlstrom-Hultqvist J."/>
            <person name="Einarsson E."/>
            <person name="Astvaldsson A."/>
            <person name="Svard S.G."/>
            <person name="Andersson J.O."/>
        </authorList>
    </citation>
    <scope>NUCLEOTIDE SEQUENCE</scope>
</reference>
<sequence>MYETQLIDDKGYIETQDSSCRISSQFIDNEQIQLMIKQKKQQNMRQQQLNENLQKQVQKQGKYCKINVSQRIQNKTQEMLRQKSVLELRNQYKDEQFEADLLNFSKGMNNSFDKNNLLLPWDRHQKSCDASIISKNSLNQDQSDIDLNSLLIIKQRNGIVAKQNKKQTSPQYQKITPKSNLRFNKQEIQTQQNLDFTNNLTVKSLIIFEISMIKPVNFNIQDINNSSNLSRIQRIRQRNENDMIIKYFPK</sequence>
<proteinExistence type="predicted"/>
<dbReference type="EMBL" id="KI546046">
    <property type="protein sequence ID" value="EST47168.1"/>
    <property type="molecule type" value="Genomic_DNA"/>
</dbReference>
<dbReference type="AlphaFoldDB" id="V6LSH0"/>
<accession>V6LSH0</accession>
<evidence type="ECO:0000313" key="1">
    <source>
        <dbReference type="EMBL" id="EST47168.1"/>
    </source>
</evidence>